<evidence type="ECO:0000313" key="3">
    <source>
        <dbReference type="EMBL" id="ASJ76296.1"/>
    </source>
</evidence>
<dbReference type="OrthoDB" id="9780765at2"/>
<dbReference type="AlphaFoldDB" id="A0A2Z2NXV2"/>
<dbReference type="SUPFAM" id="SSF53474">
    <property type="entry name" value="alpha/beta-Hydrolases"/>
    <property type="match status" value="1"/>
</dbReference>
<reference evidence="3 4" key="1">
    <citation type="submission" date="2016-12" db="EMBL/GenBank/DDBJ databases">
        <authorList>
            <person name="Song W.-J."/>
            <person name="Kurnit D.M."/>
        </authorList>
    </citation>
    <scope>NUCLEOTIDE SEQUENCE [LARGE SCALE GENOMIC DNA]</scope>
    <source>
        <strain evidence="3 4">IMCC3135</strain>
    </source>
</reference>
<dbReference type="PANTHER" id="PTHR43798:SF31">
    <property type="entry name" value="AB HYDROLASE SUPERFAMILY PROTEIN YCLE"/>
    <property type="match status" value="1"/>
</dbReference>
<dbReference type="Pfam" id="PF00561">
    <property type="entry name" value="Abhydrolase_1"/>
    <property type="match status" value="1"/>
</dbReference>
<evidence type="ECO:0000256" key="1">
    <source>
        <dbReference type="ARBA" id="ARBA00022801"/>
    </source>
</evidence>
<evidence type="ECO:0000313" key="4">
    <source>
        <dbReference type="Proteomes" id="UP000250079"/>
    </source>
</evidence>
<evidence type="ECO:0000259" key="2">
    <source>
        <dbReference type="Pfam" id="PF00561"/>
    </source>
</evidence>
<dbReference type="PANTHER" id="PTHR43798">
    <property type="entry name" value="MONOACYLGLYCEROL LIPASE"/>
    <property type="match status" value="1"/>
</dbReference>
<dbReference type="PRINTS" id="PR00111">
    <property type="entry name" value="ABHYDROLASE"/>
</dbReference>
<sequence length="270" mass="29651">MPLQPVDGIAIHYEQHSSSADTSAATILLLHGLGSSTLDWSEQIPALLPVYDVLVVDLRGHGQSDKPTGPYSIRQMANDIARALELSKLHVVGLSMGAQIALQLALDHPDIVATVTAVNSPADMKPRRVRDKLAVMQRKLLVRLLGMRLVGQVIAGRLLPGDEFAERRQLFANRWADNDPASYRASLNAILDWDITPELSHISQAILVIAASDDYTPLAWKQRIVELAPNALMVVIENSRHAIPVERPQAFNAALLEFLSRNSRLTAPHL</sequence>
<dbReference type="EMBL" id="CP018632">
    <property type="protein sequence ID" value="ASJ76296.1"/>
    <property type="molecule type" value="Genomic_DNA"/>
</dbReference>
<proteinExistence type="predicted"/>
<dbReference type="RefSeq" id="WP_088921091.1">
    <property type="nucleotide sequence ID" value="NZ_CP018632.1"/>
</dbReference>
<keyword evidence="4" id="KW-1185">Reference proteome</keyword>
<dbReference type="GO" id="GO:0047570">
    <property type="term" value="F:3-oxoadipate enol-lactonase activity"/>
    <property type="evidence" value="ECO:0007669"/>
    <property type="project" value="UniProtKB-EC"/>
</dbReference>
<dbReference type="KEGG" id="gai:IMCC3135_31240"/>
<dbReference type="GO" id="GO:0016020">
    <property type="term" value="C:membrane"/>
    <property type="evidence" value="ECO:0007669"/>
    <property type="project" value="TreeGrafter"/>
</dbReference>
<dbReference type="InterPro" id="IPR000073">
    <property type="entry name" value="AB_hydrolase_1"/>
</dbReference>
<dbReference type="EC" id="3.1.1.24" evidence="3"/>
<name>A0A2Z2NXV2_9GAMM</name>
<organism evidence="3 4">
    <name type="scientific">Granulosicoccus antarcticus IMCC3135</name>
    <dbReference type="NCBI Taxonomy" id="1192854"/>
    <lineage>
        <taxon>Bacteria</taxon>
        <taxon>Pseudomonadati</taxon>
        <taxon>Pseudomonadota</taxon>
        <taxon>Gammaproteobacteria</taxon>
        <taxon>Chromatiales</taxon>
        <taxon>Granulosicoccaceae</taxon>
        <taxon>Granulosicoccus</taxon>
    </lineage>
</organism>
<accession>A0A2Z2NXV2</accession>
<dbReference type="Proteomes" id="UP000250079">
    <property type="component" value="Chromosome"/>
</dbReference>
<dbReference type="Gene3D" id="3.40.50.1820">
    <property type="entry name" value="alpha/beta hydrolase"/>
    <property type="match status" value="1"/>
</dbReference>
<feature type="domain" description="AB hydrolase-1" evidence="2">
    <location>
        <begin position="26"/>
        <end position="248"/>
    </location>
</feature>
<dbReference type="InterPro" id="IPR050266">
    <property type="entry name" value="AB_hydrolase_sf"/>
</dbReference>
<protein>
    <submittedName>
        <fullName evidence="3">3-oxoadipate enol-lactonase 2</fullName>
        <ecNumber evidence="3">3.1.1.24</ecNumber>
    </submittedName>
</protein>
<keyword evidence="1 3" id="KW-0378">Hydrolase</keyword>
<dbReference type="InterPro" id="IPR029058">
    <property type="entry name" value="AB_hydrolase_fold"/>
</dbReference>
<gene>
    <name evidence="3" type="primary">catD_3</name>
    <name evidence="3" type="ORF">IMCC3135_31240</name>
</gene>